<accession>A0A6A2ZQI4</accession>
<dbReference type="InterPro" id="IPR013103">
    <property type="entry name" value="RVT_2"/>
</dbReference>
<feature type="chain" id="PRO_5025553447" description="Integrase catalytic domain-containing protein" evidence="7">
    <location>
        <begin position="18"/>
        <end position="1550"/>
    </location>
</feature>
<evidence type="ECO:0000256" key="6">
    <source>
        <dbReference type="SAM" id="MobiDB-lite"/>
    </source>
</evidence>
<dbReference type="Proteomes" id="UP000436088">
    <property type="component" value="Unassembled WGS sequence"/>
</dbReference>
<dbReference type="PANTHER" id="PTHR31339:SF9">
    <property type="entry name" value="PLASMIN AND FIBRONECTIN-BINDING PROTEIN A"/>
    <property type="match status" value="1"/>
</dbReference>
<dbReference type="InterPro" id="IPR001584">
    <property type="entry name" value="Integrase_cat-core"/>
</dbReference>
<dbReference type="SUPFAM" id="SSF56672">
    <property type="entry name" value="DNA/RNA polymerases"/>
    <property type="match status" value="1"/>
</dbReference>
<evidence type="ECO:0000256" key="1">
    <source>
        <dbReference type="ARBA" id="ARBA00008834"/>
    </source>
</evidence>
<dbReference type="InterPro" id="IPR036397">
    <property type="entry name" value="RNaseH_sf"/>
</dbReference>
<feature type="region of interest" description="Disordered" evidence="6">
    <location>
        <begin position="837"/>
        <end position="856"/>
    </location>
</feature>
<dbReference type="EMBL" id="VEPZ02001114">
    <property type="protein sequence ID" value="KAE8693687.1"/>
    <property type="molecule type" value="Genomic_DNA"/>
</dbReference>
<reference evidence="9" key="1">
    <citation type="submission" date="2019-09" db="EMBL/GenBank/DDBJ databases">
        <title>Draft genome information of white flower Hibiscus syriacus.</title>
        <authorList>
            <person name="Kim Y.-M."/>
        </authorList>
    </citation>
    <scope>NUCLEOTIDE SEQUENCE [LARGE SCALE GENOMIC DNA]</scope>
    <source>
        <strain evidence="9">YM2019G1</strain>
    </source>
</reference>
<feature type="compositionally biased region" description="Polar residues" evidence="6">
    <location>
        <begin position="838"/>
        <end position="856"/>
    </location>
</feature>
<dbReference type="GO" id="GO:0015074">
    <property type="term" value="P:DNA integration"/>
    <property type="evidence" value="ECO:0007669"/>
    <property type="project" value="InterPro"/>
</dbReference>
<evidence type="ECO:0000259" key="8">
    <source>
        <dbReference type="PROSITE" id="PS50994"/>
    </source>
</evidence>
<dbReference type="InterPro" id="IPR054722">
    <property type="entry name" value="PolX-like_BBD"/>
</dbReference>
<dbReference type="Pfam" id="PF14223">
    <property type="entry name" value="Retrotran_gag_2"/>
    <property type="match status" value="1"/>
</dbReference>
<evidence type="ECO:0000313" key="10">
    <source>
        <dbReference type="Proteomes" id="UP000436088"/>
    </source>
</evidence>
<dbReference type="InterPro" id="IPR012337">
    <property type="entry name" value="RNaseH-like_sf"/>
</dbReference>
<gene>
    <name evidence="9" type="ORF">F3Y22_tig00110794pilonHSYRG00085</name>
</gene>
<keyword evidence="2" id="KW-0645">Protease</keyword>
<comment type="similarity">
    <text evidence="1 5">Belongs to the glycosyl hydrolase 28 family.</text>
</comment>
<protein>
    <recommendedName>
        <fullName evidence="8">Integrase catalytic domain-containing protein</fullName>
    </recommendedName>
</protein>
<keyword evidence="7" id="KW-0732">Signal</keyword>
<keyword evidence="2" id="KW-0064">Aspartyl protease</keyword>
<feature type="signal peptide" evidence="7">
    <location>
        <begin position="1"/>
        <end position="17"/>
    </location>
</feature>
<dbReference type="InterPro" id="IPR025724">
    <property type="entry name" value="GAG-pre-integrase_dom"/>
</dbReference>
<dbReference type="SUPFAM" id="SSF51126">
    <property type="entry name" value="Pectin lyase-like"/>
    <property type="match status" value="2"/>
</dbReference>
<evidence type="ECO:0000256" key="7">
    <source>
        <dbReference type="SAM" id="SignalP"/>
    </source>
</evidence>
<dbReference type="Pfam" id="PF22936">
    <property type="entry name" value="Pol_BBD"/>
    <property type="match status" value="1"/>
</dbReference>
<dbReference type="Gene3D" id="2.160.20.10">
    <property type="entry name" value="Single-stranded right-handed beta-helix, Pectin lyase-like"/>
    <property type="match status" value="3"/>
</dbReference>
<dbReference type="InterPro" id="IPR011050">
    <property type="entry name" value="Pectin_lyase_fold/virulence"/>
</dbReference>
<dbReference type="PROSITE" id="PS50994">
    <property type="entry name" value="INTEGRASE"/>
    <property type="match status" value="1"/>
</dbReference>
<dbReference type="InterPro" id="IPR000743">
    <property type="entry name" value="Glyco_hydro_28"/>
</dbReference>
<dbReference type="InterPro" id="IPR043502">
    <property type="entry name" value="DNA/RNA_pol_sf"/>
</dbReference>
<dbReference type="Pfam" id="PF00665">
    <property type="entry name" value="rve"/>
    <property type="match status" value="1"/>
</dbReference>
<keyword evidence="4 5" id="KW-0326">Glycosidase</keyword>
<keyword evidence="3 5" id="KW-0378">Hydrolase</keyword>
<evidence type="ECO:0000313" key="9">
    <source>
        <dbReference type="EMBL" id="KAE8693687.1"/>
    </source>
</evidence>
<evidence type="ECO:0000256" key="5">
    <source>
        <dbReference type="RuleBase" id="RU361169"/>
    </source>
</evidence>
<name>A0A6A2ZQI4_HIBSY</name>
<feature type="domain" description="Integrase catalytic" evidence="8">
    <location>
        <begin position="606"/>
        <end position="769"/>
    </location>
</feature>
<dbReference type="InterPro" id="IPR051801">
    <property type="entry name" value="GH28_Enzymes"/>
</dbReference>
<dbReference type="GO" id="GO:0004190">
    <property type="term" value="F:aspartic-type endopeptidase activity"/>
    <property type="evidence" value="ECO:0007669"/>
    <property type="project" value="UniProtKB-KW"/>
</dbReference>
<dbReference type="Pfam" id="PF07727">
    <property type="entry name" value="RVT_2"/>
    <property type="match status" value="1"/>
</dbReference>
<dbReference type="CDD" id="cd09272">
    <property type="entry name" value="RNase_HI_RT_Ty1"/>
    <property type="match status" value="1"/>
</dbReference>
<dbReference type="PANTHER" id="PTHR31339">
    <property type="entry name" value="PECTIN LYASE-RELATED"/>
    <property type="match status" value="1"/>
</dbReference>
<dbReference type="GO" id="GO:0004650">
    <property type="term" value="F:polygalacturonase activity"/>
    <property type="evidence" value="ECO:0007669"/>
    <property type="project" value="InterPro"/>
</dbReference>
<dbReference type="SUPFAM" id="SSF53098">
    <property type="entry name" value="Ribonuclease H-like"/>
    <property type="match status" value="1"/>
</dbReference>
<dbReference type="InterPro" id="IPR012334">
    <property type="entry name" value="Pectin_lyas_fold"/>
</dbReference>
<dbReference type="GO" id="GO:0005975">
    <property type="term" value="P:carbohydrate metabolic process"/>
    <property type="evidence" value="ECO:0007669"/>
    <property type="project" value="InterPro"/>
</dbReference>
<dbReference type="GO" id="GO:0003676">
    <property type="term" value="F:nucleic acid binding"/>
    <property type="evidence" value="ECO:0007669"/>
    <property type="project" value="InterPro"/>
</dbReference>
<evidence type="ECO:0000256" key="2">
    <source>
        <dbReference type="ARBA" id="ARBA00022750"/>
    </source>
</evidence>
<evidence type="ECO:0000256" key="3">
    <source>
        <dbReference type="ARBA" id="ARBA00022801"/>
    </source>
</evidence>
<dbReference type="Gene3D" id="3.30.420.10">
    <property type="entry name" value="Ribonuclease H-like superfamily/Ribonuclease H"/>
    <property type="match status" value="1"/>
</dbReference>
<comment type="caution">
    <text evidence="9">The sequence shown here is derived from an EMBL/GenBank/DDBJ whole genome shotgun (WGS) entry which is preliminary data.</text>
</comment>
<sequence length="1550" mass="172811">MMNVLLVVTFLSHITWAVKGSSHCKQTDPGEIRPHSVTITEFGAVGDGVTLNTKAFQNAIFYLNSFADKVVDPLTSYGQGRELPGGRHRSLIYGCNLADSIRGCGVLHEKLALCRSLTASVRANYLNTYDIYKHVIAEMEFPAQSSKTFSHKKVNVMLDEMNFLLWKQQVLLTVRSHRLERLLTGAVSTPPETIVDDNDIAQINEEYEEFVAQSLKKGGDSMRTYLTLVKEVCDALVSCGSPVPSVERIASILKGLPREYQSFVAVITTMKDTLNLDSIYTMLLDAEMQLTGFDEQIEALPMSAHIAQGEGRGASFSNSRADSRYNYSNSRGAGRGRGRSRVQCQLCGKVGHLVDRCWHRFNKDFSCVTTENRTNFRGDSYPLSTDTCTCCGKERPRSSGMAQANTVNTAHSSDRWVIDSGATHHVTTEASNVMEPSDFNSPGKLLVGNGMPLNVNLVGRSSVYSSSRILLLNDLLHVPQITKNLLSVSKLTKDNDVFLEFHANRCCVRDEMTGCVLLQGEESSGLYSFAINNDAPVVHVAEVHTASVNGSIDELWHRRLGHPAAPVLANLSSELGFKLKIDVNKACTACYIGKSHKLPFGESNTVYSSPFELVFTDLWGPSHISSNAFRYYVSFVDAFTRHTWLYLLKSKDKAIIAFELFQKLVHRQFGYSIMTVQSDWGGEFRSMSSLLAKQGIVHRLSCPHTSEQNGIVECKHRHIVELALVLLAQAAMPIKYWSYAVVSAVSLINRLPTKVLQGLSPFEKLMHKKPDYKMMKVFGCQCFPYLRPFHNYKLEFRSRACAANDNMCTSNESSILSPSLTIVADPRQSLFHAASPVVHQNENSSTQSANDDLDPVSSQDNMNHTELHSVPDITMPSSDDVPCAPQRTHHMLTRSRCACDEYDALLRNNTWTLTTLPEDQTVVGCKWLFKVKSNSDGSVQRYKARLVAKGFSQIPGYDFKETFSPVIRFSTFNTILAIAVNNGWTLRHIDINNAFLNGDLLEDVYMQQPSGFEEVNEHGKPFVCKLQKALYGLRQAPRNWHVKLKQNLVQMEFMVSRVDPSLFLKRSSQGIIYVLVYVDDIVITGSTLTDVEEVVAMLKDRFSLKDLGELRYFLGIEVKKSGQDVVLSQRKFVKELLEKTGMKNAAGCSTPMIMSTKLSRDEGELINNATEYRSIVGSLLYVCHTRPDIAFSVGQVAQFMNSPRDVHFIAFKCILRYLAATLNFGLVFSPSAESLDVVAFADANWGSNVDDRRSISGFRQSCMPIVWCDNTSTVAMSANLVYHAQSKHVELDIHFVREKVTAGQLCVNYVPAMHQAADGLTKPLSKAMFEEFKTKMLNSFLFNTELLHAGDNGTIDGQGIVWWNWFRSKTLNSTRPHLVDLMNSSGVVISNLNFLNSPFWTIHPVYCSRVTVQNVTILAPLNSTNTDGIDPVGGICTEFHLLAPAQIFSSAGSLVIIETALGLQLEVRCPEVFLKFMQETSIFFDSSTAIIIKTAPGMGGYVRNIYISDVTLACVDTAIRFNSDFSEHPDEFYDPNALPVIERITVKDVK</sequence>
<keyword evidence="10" id="KW-1185">Reference proteome</keyword>
<dbReference type="Pfam" id="PF00295">
    <property type="entry name" value="Glyco_hydro_28"/>
    <property type="match status" value="1"/>
</dbReference>
<evidence type="ECO:0000256" key="4">
    <source>
        <dbReference type="ARBA" id="ARBA00023295"/>
    </source>
</evidence>
<dbReference type="Pfam" id="PF13976">
    <property type="entry name" value="gag_pre-integrs"/>
    <property type="match status" value="1"/>
</dbReference>
<organism evidence="9 10">
    <name type="scientific">Hibiscus syriacus</name>
    <name type="common">Rose of Sharon</name>
    <dbReference type="NCBI Taxonomy" id="106335"/>
    <lineage>
        <taxon>Eukaryota</taxon>
        <taxon>Viridiplantae</taxon>
        <taxon>Streptophyta</taxon>
        <taxon>Embryophyta</taxon>
        <taxon>Tracheophyta</taxon>
        <taxon>Spermatophyta</taxon>
        <taxon>Magnoliopsida</taxon>
        <taxon>eudicotyledons</taxon>
        <taxon>Gunneridae</taxon>
        <taxon>Pentapetalae</taxon>
        <taxon>rosids</taxon>
        <taxon>malvids</taxon>
        <taxon>Malvales</taxon>
        <taxon>Malvaceae</taxon>
        <taxon>Malvoideae</taxon>
        <taxon>Hibiscus</taxon>
    </lineage>
</organism>
<proteinExistence type="inferred from homology"/>